<keyword evidence="1" id="KW-0143">Chaperone</keyword>
<evidence type="ECO:0000256" key="2">
    <source>
        <dbReference type="SAM" id="MobiDB-lite"/>
    </source>
</evidence>
<dbReference type="PANTHER" id="PTHR43096">
    <property type="entry name" value="DNAJ HOMOLOG 1, MITOCHONDRIAL-RELATED"/>
    <property type="match status" value="1"/>
</dbReference>
<feature type="domain" description="J" evidence="3">
    <location>
        <begin position="4"/>
        <end position="69"/>
    </location>
</feature>
<comment type="caution">
    <text evidence="4">The sequence shown here is derived from an EMBL/GenBank/DDBJ whole genome shotgun (WGS) entry which is preliminary data.</text>
</comment>
<dbReference type="Proteomes" id="UP000032679">
    <property type="component" value="Unassembled WGS sequence"/>
</dbReference>
<feature type="compositionally biased region" description="Gly residues" evidence="2">
    <location>
        <begin position="191"/>
        <end position="203"/>
    </location>
</feature>
<reference evidence="4 5" key="1">
    <citation type="submission" date="2012-10" db="EMBL/GenBank/DDBJ databases">
        <title>Genome sequencing of Tanticharoenia sakaeratensis NBRC 103193.</title>
        <authorList>
            <person name="Azuma Y."/>
            <person name="Hadano H."/>
            <person name="Hirakawa H."/>
            <person name="Matsushita K."/>
        </authorList>
    </citation>
    <scope>NUCLEOTIDE SEQUENCE [LARGE SCALE GENOMIC DNA]</scope>
    <source>
        <strain evidence="4 5">NBRC 103193</strain>
    </source>
</reference>
<dbReference type="CDD" id="cd10747">
    <property type="entry name" value="DnaJ_C"/>
    <property type="match status" value="1"/>
</dbReference>
<dbReference type="GO" id="GO:0051082">
    <property type="term" value="F:unfolded protein binding"/>
    <property type="evidence" value="ECO:0007669"/>
    <property type="project" value="InterPro"/>
</dbReference>
<dbReference type="InterPro" id="IPR002939">
    <property type="entry name" value="DnaJ_C"/>
</dbReference>
<evidence type="ECO:0000259" key="3">
    <source>
        <dbReference type="PROSITE" id="PS50076"/>
    </source>
</evidence>
<dbReference type="CDD" id="cd06257">
    <property type="entry name" value="DnaJ"/>
    <property type="match status" value="1"/>
</dbReference>
<name>A0A0D6MHE5_9PROT</name>
<dbReference type="OrthoDB" id="9779889at2"/>
<gene>
    <name evidence="4" type="ORF">Tasa_003_053</name>
</gene>
<dbReference type="PANTHER" id="PTHR43096:SF52">
    <property type="entry name" value="DNAJ HOMOLOG 1, MITOCHONDRIAL-RELATED"/>
    <property type="match status" value="1"/>
</dbReference>
<dbReference type="STRING" id="1231623.Tasa_003_053"/>
<protein>
    <submittedName>
        <fullName evidence="4">Chaperone protein DnaJ</fullName>
    </submittedName>
</protein>
<sequence length="314" mass="32551">MSSDPYETLGVARGASDDDIKRAYRSLAKKYHPDRNKGDTQAEERFKAVGAAYGILGDSEKRARFDRGEIDANGQERAPFGAGFGGGGAYAGGGGPRGGFGGFEGASEEDLGAFFSDMFSGGFQGDFQPGGAAGRRTPRRGADRSFRLTVPFVDAVLGTTSRVTLPDGGTLDVRIPPGIEEGQTLRLRGKGSPGRKGPQGEGPPGDALIEVSIAPDARFTRDGTTVRATVAIDLRTAVLGGKLTVPTPKGDVTMTVPRHSDTGRVLRLAGRGVSAHGSAPAGDLLVTLEIHLGKVDPKLEAFLAGETEAAQKAG</sequence>
<dbReference type="Gene3D" id="1.10.287.110">
    <property type="entry name" value="DnaJ domain"/>
    <property type="match status" value="1"/>
</dbReference>
<dbReference type="InterPro" id="IPR001623">
    <property type="entry name" value="DnaJ_domain"/>
</dbReference>
<dbReference type="PROSITE" id="PS50076">
    <property type="entry name" value="DNAJ_2"/>
    <property type="match status" value="1"/>
</dbReference>
<dbReference type="SMART" id="SM00271">
    <property type="entry name" value="DnaJ"/>
    <property type="match status" value="1"/>
</dbReference>
<evidence type="ECO:0000313" key="5">
    <source>
        <dbReference type="Proteomes" id="UP000032679"/>
    </source>
</evidence>
<dbReference type="Gene3D" id="2.60.260.20">
    <property type="entry name" value="Urease metallochaperone UreE, N-terminal domain"/>
    <property type="match status" value="2"/>
</dbReference>
<feature type="region of interest" description="Disordered" evidence="2">
    <location>
        <begin position="180"/>
        <end position="207"/>
    </location>
</feature>
<dbReference type="InterPro" id="IPR036869">
    <property type="entry name" value="J_dom_sf"/>
</dbReference>
<evidence type="ECO:0000256" key="1">
    <source>
        <dbReference type="ARBA" id="ARBA00023186"/>
    </source>
</evidence>
<accession>A0A0D6MHE5</accession>
<evidence type="ECO:0000313" key="4">
    <source>
        <dbReference type="EMBL" id="GAN52875.1"/>
    </source>
</evidence>
<dbReference type="SUPFAM" id="SSF46565">
    <property type="entry name" value="Chaperone J-domain"/>
    <property type="match status" value="1"/>
</dbReference>
<dbReference type="Pfam" id="PF01556">
    <property type="entry name" value="DnaJ_C"/>
    <property type="match status" value="1"/>
</dbReference>
<dbReference type="GO" id="GO:0005737">
    <property type="term" value="C:cytoplasm"/>
    <property type="evidence" value="ECO:0007669"/>
    <property type="project" value="TreeGrafter"/>
</dbReference>
<dbReference type="EMBL" id="BALE01000003">
    <property type="protein sequence ID" value="GAN52875.1"/>
    <property type="molecule type" value="Genomic_DNA"/>
</dbReference>
<dbReference type="PRINTS" id="PR00625">
    <property type="entry name" value="JDOMAIN"/>
</dbReference>
<dbReference type="GO" id="GO:0042026">
    <property type="term" value="P:protein refolding"/>
    <property type="evidence" value="ECO:0007669"/>
    <property type="project" value="TreeGrafter"/>
</dbReference>
<dbReference type="AlphaFoldDB" id="A0A0D6MHE5"/>
<proteinExistence type="predicted"/>
<organism evidence="4 5">
    <name type="scientific">Tanticharoenia sakaeratensis NBRC 103193</name>
    <dbReference type="NCBI Taxonomy" id="1231623"/>
    <lineage>
        <taxon>Bacteria</taxon>
        <taxon>Pseudomonadati</taxon>
        <taxon>Pseudomonadota</taxon>
        <taxon>Alphaproteobacteria</taxon>
        <taxon>Acetobacterales</taxon>
        <taxon>Acetobacteraceae</taxon>
        <taxon>Tanticharoenia</taxon>
    </lineage>
</organism>
<dbReference type="RefSeq" id="WP_048846265.1">
    <property type="nucleotide sequence ID" value="NZ_BALE01000003.1"/>
</dbReference>
<dbReference type="SUPFAM" id="SSF49493">
    <property type="entry name" value="HSP40/DnaJ peptide-binding domain"/>
    <property type="match status" value="2"/>
</dbReference>
<dbReference type="Pfam" id="PF00226">
    <property type="entry name" value="DnaJ"/>
    <property type="match status" value="1"/>
</dbReference>
<keyword evidence="5" id="KW-1185">Reference proteome</keyword>
<dbReference type="InterPro" id="IPR008971">
    <property type="entry name" value="HSP40/DnaJ_pept-bd"/>
</dbReference>